<dbReference type="Proteomes" id="UP000054845">
    <property type="component" value="Unassembled WGS sequence"/>
</dbReference>
<protein>
    <submittedName>
        <fullName evidence="2">Uncharacterized protein</fullName>
    </submittedName>
</protein>
<organism evidence="2 3">
    <name type="scientific">Ceraceosorus bombacis</name>
    <dbReference type="NCBI Taxonomy" id="401625"/>
    <lineage>
        <taxon>Eukaryota</taxon>
        <taxon>Fungi</taxon>
        <taxon>Dikarya</taxon>
        <taxon>Basidiomycota</taxon>
        <taxon>Ustilaginomycotina</taxon>
        <taxon>Exobasidiomycetes</taxon>
        <taxon>Ceraceosorales</taxon>
        <taxon>Ceraceosoraceae</taxon>
        <taxon>Ceraceosorus</taxon>
    </lineage>
</organism>
<proteinExistence type="predicted"/>
<sequence>MARRNRFFPKARRASDREVITRSTSAPPLDSPARVFWGPINRRARVSPGGTLRIVTPSQELVDEVSANDDSGVLVDPFIVPSVEGTPAQLDLDISSATPRIDVPFWTRLWPSKQAL</sequence>
<dbReference type="AlphaFoldDB" id="A0A0P1BQ08"/>
<evidence type="ECO:0000256" key="1">
    <source>
        <dbReference type="SAM" id="MobiDB-lite"/>
    </source>
</evidence>
<feature type="compositionally biased region" description="Basic residues" evidence="1">
    <location>
        <begin position="1"/>
        <end position="12"/>
    </location>
</feature>
<accession>A0A0P1BQ08</accession>
<dbReference type="EMBL" id="CCYA01000275">
    <property type="protein sequence ID" value="CEH18526.1"/>
    <property type="molecule type" value="Genomic_DNA"/>
</dbReference>
<evidence type="ECO:0000313" key="3">
    <source>
        <dbReference type="Proteomes" id="UP000054845"/>
    </source>
</evidence>
<evidence type="ECO:0000313" key="2">
    <source>
        <dbReference type="EMBL" id="CEH18526.1"/>
    </source>
</evidence>
<reference evidence="2 3" key="1">
    <citation type="submission" date="2014-09" db="EMBL/GenBank/DDBJ databases">
        <authorList>
            <person name="Magalhaes I.L.F."/>
            <person name="Oliveira U."/>
            <person name="Santos F.R."/>
            <person name="Vidigal T.H.D.A."/>
            <person name="Brescovit A.D."/>
            <person name="Santos A.J."/>
        </authorList>
    </citation>
    <scope>NUCLEOTIDE SEQUENCE [LARGE SCALE GENOMIC DNA]</scope>
</reference>
<keyword evidence="3" id="KW-1185">Reference proteome</keyword>
<name>A0A0P1BQ08_9BASI</name>
<feature type="region of interest" description="Disordered" evidence="1">
    <location>
        <begin position="1"/>
        <end position="26"/>
    </location>
</feature>